<dbReference type="InterPro" id="IPR036390">
    <property type="entry name" value="WH_DNA-bd_sf"/>
</dbReference>
<feature type="domain" description="IclR-ED" evidence="5">
    <location>
        <begin position="81"/>
        <end position="269"/>
    </location>
</feature>
<dbReference type="Gene3D" id="3.30.450.40">
    <property type="match status" value="1"/>
</dbReference>
<keyword evidence="3" id="KW-0804">Transcription</keyword>
<dbReference type="Proteomes" id="UP000229498">
    <property type="component" value="Unassembled WGS sequence"/>
</dbReference>
<dbReference type="InterPro" id="IPR029016">
    <property type="entry name" value="GAF-like_dom_sf"/>
</dbReference>
<organism evidence="6 7">
    <name type="scientific">Minwuia thermotolerans</name>
    <dbReference type="NCBI Taxonomy" id="2056226"/>
    <lineage>
        <taxon>Bacteria</taxon>
        <taxon>Pseudomonadati</taxon>
        <taxon>Pseudomonadota</taxon>
        <taxon>Alphaproteobacteria</taxon>
        <taxon>Minwuiales</taxon>
        <taxon>Minwuiaceae</taxon>
        <taxon>Minwuia</taxon>
    </lineage>
</organism>
<evidence type="ECO:0008006" key="8">
    <source>
        <dbReference type="Google" id="ProtNLM"/>
    </source>
</evidence>
<dbReference type="Pfam" id="PF09339">
    <property type="entry name" value="HTH_IclR"/>
    <property type="match status" value="1"/>
</dbReference>
<evidence type="ECO:0000259" key="4">
    <source>
        <dbReference type="PROSITE" id="PS51077"/>
    </source>
</evidence>
<evidence type="ECO:0000313" key="7">
    <source>
        <dbReference type="Proteomes" id="UP000229498"/>
    </source>
</evidence>
<dbReference type="SUPFAM" id="SSF46785">
    <property type="entry name" value="Winged helix' DNA-binding domain"/>
    <property type="match status" value="1"/>
</dbReference>
<evidence type="ECO:0000313" key="6">
    <source>
        <dbReference type="EMBL" id="PJK31732.1"/>
    </source>
</evidence>
<feature type="domain" description="HTH iclR-type" evidence="4">
    <location>
        <begin position="19"/>
        <end position="80"/>
    </location>
</feature>
<reference evidence="6 7" key="1">
    <citation type="submission" date="2017-11" db="EMBL/GenBank/DDBJ databases">
        <title>Draft genome sequence of Rhizobiales bacterium SY3-13.</title>
        <authorList>
            <person name="Sun C."/>
        </authorList>
    </citation>
    <scope>NUCLEOTIDE SEQUENCE [LARGE SCALE GENOMIC DNA]</scope>
    <source>
        <strain evidence="6 7">SY3-13</strain>
    </source>
</reference>
<dbReference type="InterPro" id="IPR005471">
    <property type="entry name" value="Tscrpt_reg_IclR_N"/>
</dbReference>
<evidence type="ECO:0000259" key="5">
    <source>
        <dbReference type="PROSITE" id="PS51078"/>
    </source>
</evidence>
<keyword evidence="2" id="KW-0238">DNA-binding</keyword>
<dbReference type="PANTHER" id="PTHR30136:SF35">
    <property type="entry name" value="HTH-TYPE TRANSCRIPTIONAL REGULATOR RV1719"/>
    <property type="match status" value="1"/>
</dbReference>
<dbReference type="Pfam" id="PF01614">
    <property type="entry name" value="IclR_C"/>
    <property type="match status" value="1"/>
</dbReference>
<protein>
    <recommendedName>
        <fullName evidence="8">IclR family transcriptional regulator</fullName>
    </recommendedName>
</protein>
<dbReference type="GO" id="GO:0045892">
    <property type="term" value="P:negative regulation of DNA-templated transcription"/>
    <property type="evidence" value="ECO:0007669"/>
    <property type="project" value="TreeGrafter"/>
</dbReference>
<evidence type="ECO:0000256" key="2">
    <source>
        <dbReference type="ARBA" id="ARBA00023125"/>
    </source>
</evidence>
<evidence type="ECO:0000256" key="3">
    <source>
        <dbReference type="ARBA" id="ARBA00023163"/>
    </source>
</evidence>
<dbReference type="SMART" id="SM00346">
    <property type="entry name" value="HTH_ICLR"/>
    <property type="match status" value="1"/>
</dbReference>
<dbReference type="InterPro" id="IPR050707">
    <property type="entry name" value="HTH_MetabolicPath_Reg"/>
</dbReference>
<accession>A0A2M9G7Q4</accession>
<dbReference type="PANTHER" id="PTHR30136">
    <property type="entry name" value="HELIX-TURN-HELIX TRANSCRIPTIONAL REGULATOR, ICLR FAMILY"/>
    <property type="match status" value="1"/>
</dbReference>
<dbReference type="EMBL" id="PHIG01000002">
    <property type="protein sequence ID" value="PJK31732.1"/>
    <property type="molecule type" value="Genomic_DNA"/>
</dbReference>
<dbReference type="Gene3D" id="1.10.10.10">
    <property type="entry name" value="Winged helix-like DNA-binding domain superfamily/Winged helix DNA-binding domain"/>
    <property type="match status" value="1"/>
</dbReference>
<name>A0A2M9G7Q4_9PROT</name>
<dbReference type="SUPFAM" id="SSF55781">
    <property type="entry name" value="GAF domain-like"/>
    <property type="match status" value="1"/>
</dbReference>
<dbReference type="PROSITE" id="PS51077">
    <property type="entry name" value="HTH_ICLR"/>
    <property type="match status" value="1"/>
</dbReference>
<comment type="caution">
    <text evidence="6">The sequence shown here is derived from an EMBL/GenBank/DDBJ whole genome shotgun (WGS) entry which is preliminary data.</text>
</comment>
<proteinExistence type="predicted"/>
<evidence type="ECO:0000256" key="1">
    <source>
        <dbReference type="ARBA" id="ARBA00023015"/>
    </source>
</evidence>
<sequence>MSTIAAISHESKGAPRAGPQSVRRVLRVLERLAVENEGVSLAELAAVTETPKTSLIGLLQGLTAENCLARDGAGHYRLGPQFLALATRVVFGRELVATLRPVLAELAAATGETAVLAALSGDGKRVTYLDRVESDNPIRYAVRVGEQREMHCTAGGKILLAHFDNEALDRYLANAELRAFTDQTITSRRKLRTELKRTRAEGLARTCDEGVVGASAIAAPVLAPDGSVAAALLIAGPTERMRRAAKDNERSLREAAARCNWNTSTTTGRDRS</sequence>
<dbReference type="PROSITE" id="PS51078">
    <property type="entry name" value="ICLR_ED"/>
    <property type="match status" value="1"/>
</dbReference>
<gene>
    <name evidence="6" type="ORF">CVT23_00110</name>
</gene>
<keyword evidence="7" id="KW-1185">Reference proteome</keyword>
<keyword evidence="1" id="KW-0805">Transcription regulation</keyword>
<dbReference type="GO" id="GO:0003700">
    <property type="term" value="F:DNA-binding transcription factor activity"/>
    <property type="evidence" value="ECO:0007669"/>
    <property type="project" value="TreeGrafter"/>
</dbReference>
<dbReference type="RefSeq" id="WP_109795058.1">
    <property type="nucleotide sequence ID" value="NZ_PHIG01000002.1"/>
</dbReference>
<dbReference type="GO" id="GO:0003677">
    <property type="term" value="F:DNA binding"/>
    <property type="evidence" value="ECO:0007669"/>
    <property type="project" value="UniProtKB-KW"/>
</dbReference>
<dbReference type="OrthoDB" id="6057486at2"/>
<dbReference type="AlphaFoldDB" id="A0A2M9G7Q4"/>
<dbReference type="InterPro" id="IPR036388">
    <property type="entry name" value="WH-like_DNA-bd_sf"/>
</dbReference>
<dbReference type="InterPro" id="IPR014757">
    <property type="entry name" value="Tscrpt_reg_IclR_C"/>
</dbReference>